<sequence length="227" mass="26779">MNISVESFYNQLSSDYTALISKCVPRYEEIFYNLFCYLPKDFKPQRILDLGCGTGNLTAAILHHFPNAEIHALDISADILNECKTRFKENTNIIYHQQDFSVLDFPENHFDFIVSSIAIHHIKDDEKKKLYQQILTILKPNGIFEFADQTRGITEEIYQTHIARWKIEALKLGSTPKNWDMWMQHQTDHDYHTPVVWHLEQLKEVGFTNIDVLWKNIMWVIVYAQKK</sequence>
<organism evidence="3 4">
    <name type="scientific">Pedobacter cryophilus</name>
    <dbReference type="NCBI Taxonomy" id="2571271"/>
    <lineage>
        <taxon>Bacteria</taxon>
        <taxon>Pseudomonadati</taxon>
        <taxon>Bacteroidota</taxon>
        <taxon>Sphingobacteriia</taxon>
        <taxon>Sphingobacteriales</taxon>
        <taxon>Sphingobacteriaceae</taxon>
        <taxon>Pedobacter</taxon>
    </lineage>
</organism>
<dbReference type="CDD" id="cd02440">
    <property type="entry name" value="AdoMet_MTases"/>
    <property type="match status" value="1"/>
</dbReference>
<proteinExistence type="predicted"/>
<dbReference type="OrthoDB" id="9770553at2"/>
<evidence type="ECO:0000313" key="3">
    <source>
        <dbReference type="EMBL" id="TKB96950.1"/>
    </source>
</evidence>
<dbReference type="GO" id="GO:0032259">
    <property type="term" value="P:methylation"/>
    <property type="evidence" value="ECO:0007669"/>
    <property type="project" value="UniProtKB-KW"/>
</dbReference>
<name>A0A4V5NX14_9SPHI</name>
<feature type="domain" description="Methyltransferase" evidence="2">
    <location>
        <begin position="47"/>
        <end position="142"/>
    </location>
</feature>
<dbReference type="RefSeq" id="WP_136826915.1">
    <property type="nucleotide sequence ID" value="NZ_SWBP01000004.1"/>
</dbReference>
<dbReference type="PANTHER" id="PTHR43861:SF3">
    <property type="entry name" value="PUTATIVE (AFU_ORTHOLOGUE AFUA_2G14390)-RELATED"/>
    <property type="match status" value="1"/>
</dbReference>
<dbReference type="InterPro" id="IPR041698">
    <property type="entry name" value="Methyltransf_25"/>
</dbReference>
<evidence type="ECO:0000256" key="1">
    <source>
        <dbReference type="ARBA" id="ARBA00022679"/>
    </source>
</evidence>
<dbReference type="PANTHER" id="PTHR43861">
    <property type="entry name" value="TRANS-ACONITATE 2-METHYLTRANSFERASE-RELATED"/>
    <property type="match status" value="1"/>
</dbReference>
<keyword evidence="1 3" id="KW-0808">Transferase</keyword>
<dbReference type="Pfam" id="PF13649">
    <property type="entry name" value="Methyltransf_25"/>
    <property type="match status" value="1"/>
</dbReference>
<dbReference type="Proteomes" id="UP000308181">
    <property type="component" value="Unassembled WGS sequence"/>
</dbReference>
<dbReference type="AlphaFoldDB" id="A0A4V5NX14"/>
<reference evidence="3 4" key="1">
    <citation type="submission" date="2019-04" db="EMBL/GenBank/DDBJ databases">
        <title>Pedobacter sp. AR-3-17 sp. nov., isolated from Arctic soil.</title>
        <authorList>
            <person name="Dahal R.H."/>
            <person name="Kim D.-U."/>
        </authorList>
    </citation>
    <scope>NUCLEOTIDE SEQUENCE [LARGE SCALE GENOMIC DNA]</scope>
    <source>
        <strain evidence="3 4">AR-3-17</strain>
    </source>
</reference>
<dbReference type="EMBL" id="SWBP01000004">
    <property type="protein sequence ID" value="TKB96950.1"/>
    <property type="molecule type" value="Genomic_DNA"/>
</dbReference>
<evidence type="ECO:0000259" key="2">
    <source>
        <dbReference type="Pfam" id="PF13649"/>
    </source>
</evidence>
<dbReference type="Gene3D" id="3.40.50.150">
    <property type="entry name" value="Vaccinia Virus protein VP39"/>
    <property type="match status" value="1"/>
</dbReference>
<comment type="caution">
    <text evidence="3">The sequence shown here is derived from an EMBL/GenBank/DDBJ whole genome shotgun (WGS) entry which is preliminary data.</text>
</comment>
<evidence type="ECO:0000313" key="4">
    <source>
        <dbReference type="Proteomes" id="UP000308181"/>
    </source>
</evidence>
<protein>
    <submittedName>
        <fullName evidence="3">Class I SAM-dependent methyltransferase</fullName>
    </submittedName>
</protein>
<keyword evidence="3" id="KW-0489">Methyltransferase</keyword>
<dbReference type="SUPFAM" id="SSF53335">
    <property type="entry name" value="S-adenosyl-L-methionine-dependent methyltransferases"/>
    <property type="match status" value="1"/>
</dbReference>
<keyword evidence="4" id="KW-1185">Reference proteome</keyword>
<accession>A0A4V5NX14</accession>
<gene>
    <name evidence="3" type="ORF">FA046_12835</name>
</gene>
<dbReference type="GO" id="GO:0008168">
    <property type="term" value="F:methyltransferase activity"/>
    <property type="evidence" value="ECO:0007669"/>
    <property type="project" value="UniProtKB-KW"/>
</dbReference>
<dbReference type="InterPro" id="IPR029063">
    <property type="entry name" value="SAM-dependent_MTases_sf"/>
</dbReference>